<name>A0A6J8AB15_MYTCO</name>
<dbReference type="AlphaFoldDB" id="A0A6J8AB15"/>
<evidence type="ECO:0000313" key="1">
    <source>
        <dbReference type="EMBL" id="CAC5365010.1"/>
    </source>
</evidence>
<dbReference type="Proteomes" id="UP000507470">
    <property type="component" value="Unassembled WGS sequence"/>
</dbReference>
<dbReference type="EMBL" id="CACVKT020001098">
    <property type="protein sequence ID" value="CAC5365010.1"/>
    <property type="molecule type" value="Genomic_DNA"/>
</dbReference>
<evidence type="ECO:0000313" key="2">
    <source>
        <dbReference type="Proteomes" id="UP000507470"/>
    </source>
</evidence>
<organism evidence="1 2">
    <name type="scientific">Mytilus coruscus</name>
    <name type="common">Sea mussel</name>
    <dbReference type="NCBI Taxonomy" id="42192"/>
    <lineage>
        <taxon>Eukaryota</taxon>
        <taxon>Metazoa</taxon>
        <taxon>Spiralia</taxon>
        <taxon>Lophotrochozoa</taxon>
        <taxon>Mollusca</taxon>
        <taxon>Bivalvia</taxon>
        <taxon>Autobranchia</taxon>
        <taxon>Pteriomorphia</taxon>
        <taxon>Mytilida</taxon>
        <taxon>Mytiloidea</taxon>
        <taxon>Mytilidae</taxon>
        <taxon>Mytilinae</taxon>
        <taxon>Mytilus</taxon>
    </lineage>
</organism>
<dbReference type="OrthoDB" id="6066718at2759"/>
<gene>
    <name evidence="1" type="ORF">MCOR_5841</name>
</gene>
<reference evidence="1 2" key="1">
    <citation type="submission" date="2020-06" db="EMBL/GenBank/DDBJ databases">
        <authorList>
            <person name="Li R."/>
            <person name="Bekaert M."/>
        </authorList>
    </citation>
    <scope>NUCLEOTIDE SEQUENCE [LARGE SCALE GENOMIC DNA]</scope>
    <source>
        <strain evidence="2">wild</strain>
    </source>
</reference>
<sequence>MTNHLLSQLIYHPTNYLIDVNSLEKPAGECPCECGSQIHYGNANIGSHQLFYGPADIIMLPSAKNTIWNNAENSSLFKIMSQQNEWRLEEDIDDYKELSQDELDTLDLNIETEFTDNQVNQICKQAIAVSLWKHKRRLNMTDVHNVSDQSMLPVCLLNKSRYMMALYNAEYDYLLRMENKGLSLFQNEDLPSEEDIQKFKGTCHLATTLENTFTEIVKSSKFDYVVAVDNTSRKPTDVFWNRSSCPVPTCTTEVWKVKRLHPFPKNWMKIPEKVKDQIKNELKITDDMNKCCSVCLDGITRRMNQQKTE</sequence>
<keyword evidence="2" id="KW-1185">Reference proteome</keyword>
<protein>
    <submittedName>
        <fullName evidence="1">Uncharacterized protein</fullName>
    </submittedName>
</protein>
<accession>A0A6J8AB15</accession>
<proteinExistence type="predicted"/>